<feature type="signal peptide" evidence="5">
    <location>
        <begin position="1"/>
        <end position="32"/>
    </location>
</feature>
<accession>A0ABW2GB42</accession>
<dbReference type="InterPro" id="IPR013517">
    <property type="entry name" value="FG-GAP"/>
</dbReference>
<dbReference type="InterPro" id="IPR000413">
    <property type="entry name" value="Integrin_alpha"/>
</dbReference>
<dbReference type="PRINTS" id="PR01185">
    <property type="entry name" value="INTEGRINA"/>
</dbReference>
<dbReference type="EMBL" id="JBHSZO010000008">
    <property type="protein sequence ID" value="MFC7218035.1"/>
    <property type="molecule type" value="Genomic_DNA"/>
</dbReference>
<dbReference type="SUPFAM" id="SSF69318">
    <property type="entry name" value="Integrin alpha N-terminal domain"/>
    <property type="match status" value="1"/>
</dbReference>
<dbReference type="InterPro" id="IPR013519">
    <property type="entry name" value="Int_alpha_beta-p"/>
</dbReference>
<dbReference type="PANTHER" id="PTHR23221">
    <property type="entry name" value="GLYCOSYLPHOSPHATIDYLINOSITOL PHOSPHOLIPASE D"/>
    <property type="match status" value="1"/>
</dbReference>
<evidence type="ECO:0000256" key="3">
    <source>
        <dbReference type="ARBA" id="ARBA00022801"/>
    </source>
</evidence>
<dbReference type="InterPro" id="IPR028994">
    <property type="entry name" value="Integrin_alpha_N"/>
</dbReference>
<dbReference type="SMART" id="SM00191">
    <property type="entry name" value="Int_alpha"/>
    <property type="match status" value="4"/>
</dbReference>
<gene>
    <name evidence="6" type="ORF">ACFQLX_07620</name>
</gene>
<evidence type="ECO:0000256" key="2">
    <source>
        <dbReference type="ARBA" id="ARBA00022737"/>
    </source>
</evidence>
<evidence type="ECO:0000256" key="4">
    <source>
        <dbReference type="ARBA" id="ARBA00023180"/>
    </source>
</evidence>
<dbReference type="RefSeq" id="WP_386413288.1">
    <property type="nucleotide sequence ID" value="NZ_JBHSZO010000008.1"/>
</dbReference>
<evidence type="ECO:0000256" key="5">
    <source>
        <dbReference type="SAM" id="SignalP"/>
    </source>
</evidence>
<keyword evidence="1 5" id="KW-0732">Signal</keyword>
<protein>
    <submittedName>
        <fullName evidence="6">FG-GAP and VCBS repeat-containing protein</fullName>
    </submittedName>
</protein>
<keyword evidence="7" id="KW-1185">Reference proteome</keyword>
<keyword evidence="2" id="KW-0677">Repeat</keyword>
<dbReference type="Pfam" id="PF13517">
    <property type="entry name" value="FG-GAP_3"/>
    <property type="match status" value="1"/>
</dbReference>
<reference evidence="7" key="1">
    <citation type="journal article" date="2019" name="Int. J. Syst. Evol. Microbiol.">
        <title>The Global Catalogue of Microorganisms (GCM) 10K type strain sequencing project: providing services to taxonomists for standard genome sequencing and annotation.</title>
        <authorList>
            <consortium name="The Broad Institute Genomics Platform"/>
            <consortium name="The Broad Institute Genome Sequencing Center for Infectious Disease"/>
            <person name="Wu L."/>
            <person name="Ma J."/>
        </authorList>
    </citation>
    <scope>NUCLEOTIDE SEQUENCE [LARGE SCALE GENOMIC DNA]</scope>
    <source>
        <strain evidence="7">CGMCC 1.13681</strain>
    </source>
</reference>
<dbReference type="PANTHER" id="PTHR23221:SF7">
    <property type="entry name" value="PHOSPHATIDYLINOSITOL-GLYCAN-SPECIFIC PHOSPHOLIPASE D"/>
    <property type="match status" value="1"/>
</dbReference>
<evidence type="ECO:0000313" key="7">
    <source>
        <dbReference type="Proteomes" id="UP001596413"/>
    </source>
</evidence>
<feature type="chain" id="PRO_5046753843" evidence="5">
    <location>
        <begin position="33"/>
        <end position="489"/>
    </location>
</feature>
<dbReference type="PROSITE" id="PS51470">
    <property type="entry name" value="FG_GAP"/>
    <property type="match status" value="1"/>
</dbReference>
<dbReference type="Proteomes" id="UP001596413">
    <property type="component" value="Unassembled WGS sequence"/>
</dbReference>
<name>A0ABW2GB42_9ACTN</name>
<proteinExistence type="predicted"/>
<evidence type="ECO:0000256" key="1">
    <source>
        <dbReference type="ARBA" id="ARBA00022729"/>
    </source>
</evidence>
<dbReference type="Gene3D" id="2.130.10.130">
    <property type="entry name" value="Integrin alpha, N-terminal"/>
    <property type="match status" value="3"/>
</dbReference>
<keyword evidence="3" id="KW-0378">Hydrolase</keyword>
<evidence type="ECO:0000313" key="6">
    <source>
        <dbReference type="EMBL" id="MFC7218035.1"/>
    </source>
</evidence>
<organism evidence="6 7">
    <name type="scientific">Streptomyces polyrhachis</name>
    <dbReference type="NCBI Taxonomy" id="1282885"/>
    <lineage>
        <taxon>Bacteria</taxon>
        <taxon>Bacillati</taxon>
        <taxon>Actinomycetota</taxon>
        <taxon>Actinomycetes</taxon>
        <taxon>Kitasatosporales</taxon>
        <taxon>Streptomycetaceae</taxon>
        <taxon>Streptomyces</taxon>
    </lineage>
</organism>
<keyword evidence="4" id="KW-0325">Glycoprotein</keyword>
<dbReference type="Pfam" id="PF01839">
    <property type="entry name" value="FG-GAP"/>
    <property type="match status" value="2"/>
</dbReference>
<comment type="caution">
    <text evidence="6">The sequence shown here is derived from an EMBL/GenBank/DDBJ whole genome shotgun (WGS) entry which is preliminary data.</text>
</comment>
<sequence length="489" mass="49635">MRFRPHLRATLAATVLAAATVTPLLTAPAASAAPAKLADDFNGDGYRDLVMQGGEYRTDRRVTVLYGTSAGPGTRVQTIHQDSTGIPGAVESGDDWGYAATTADLDRDGYADLVVASPGENVGDVSGRGGLTVVWGSATGLGSGTVFHSPIAPVDNEGDRLGYDLASGDFDGDGDPDLAATSSSSAGVVLLKGPFTRTGGKQGWTSLGGSYGYLSAQHLVAGRVTNDSATDLYVIGDDLGDDDSTHVSAFFHRGGADFATRAGRIDYADDGGGGVGSSGPQGAIGDFDKDGYGDLAFGRGLENADGMRGYVKVKYGSATGPSTTRASATFHQDTTGVPGAREAGDYFGSAVAAGDVNGDGYADLAIGASGEDLGSVRDAGTVTVLLGRAGGLSGTGAKAYDQNTSGVAGGPEADDYFGVELKLTDYTRDGRTDLIVGTGDQVSDVNVARFGLIHQLNGSSTGTTGTGSRAWSVVSLKLPYERLGGPFAR</sequence>